<evidence type="ECO:0000313" key="1">
    <source>
        <dbReference type="EMBL" id="SHH99872.1"/>
    </source>
</evidence>
<gene>
    <name evidence="1" type="ORF">SAMN02745124_03132</name>
</gene>
<accession>A0A1M5XJR5</accession>
<dbReference type="Proteomes" id="UP000184139">
    <property type="component" value="Unassembled WGS sequence"/>
</dbReference>
<keyword evidence="2" id="KW-1185">Reference proteome</keyword>
<evidence type="ECO:0000313" key="2">
    <source>
        <dbReference type="Proteomes" id="UP000184139"/>
    </source>
</evidence>
<sequence length="53" mass="6058">MMTDIVPITMLSVLDCLLISSRHPVQQRVSYFVPVRIATWRALPPAWLSFTLS</sequence>
<reference evidence="1 2" key="1">
    <citation type="submission" date="2016-11" db="EMBL/GenBank/DDBJ databases">
        <authorList>
            <person name="Jaros S."/>
            <person name="Januszkiewicz K."/>
            <person name="Wedrychowicz H."/>
        </authorList>
    </citation>
    <scope>NUCLEOTIDE SEQUENCE [LARGE SCALE GENOMIC DNA]</scope>
    <source>
        <strain evidence="1 2">DSM 9705</strain>
    </source>
</reference>
<dbReference type="EMBL" id="FQXS01000020">
    <property type="protein sequence ID" value="SHH99872.1"/>
    <property type="molecule type" value="Genomic_DNA"/>
</dbReference>
<organism evidence="1 2">
    <name type="scientific">Desulfofustis glycolicus DSM 9705</name>
    <dbReference type="NCBI Taxonomy" id="1121409"/>
    <lineage>
        <taxon>Bacteria</taxon>
        <taxon>Pseudomonadati</taxon>
        <taxon>Thermodesulfobacteriota</taxon>
        <taxon>Desulfobulbia</taxon>
        <taxon>Desulfobulbales</taxon>
        <taxon>Desulfocapsaceae</taxon>
        <taxon>Desulfofustis</taxon>
    </lineage>
</organism>
<proteinExistence type="predicted"/>
<protein>
    <submittedName>
        <fullName evidence="1">Uncharacterized protein</fullName>
    </submittedName>
</protein>
<name>A0A1M5XJR5_9BACT</name>
<dbReference type="AlphaFoldDB" id="A0A1M5XJR5"/>
<dbReference type="STRING" id="1121409.SAMN02745124_03132"/>